<dbReference type="InterPro" id="IPR006935">
    <property type="entry name" value="Helicase/UvrB_N"/>
</dbReference>
<dbReference type="EMBL" id="BAABCA010000005">
    <property type="protein sequence ID" value="GAA4237609.1"/>
    <property type="molecule type" value="Genomic_DNA"/>
</dbReference>
<name>A0ABP8CCX5_9FLAO</name>
<accession>A0ABP8CCX5</accession>
<dbReference type="Pfam" id="PF04851">
    <property type="entry name" value="ResIII"/>
    <property type="match status" value="1"/>
</dbReference>
<reference evidence="3" key="1">
    <citation type="journal article" date="2019" name="Int. J. Syst. Evol. Microbiol.">
        <title>The Global Catalogue of Microorganisms (GCM) 10K type strain sequencing project: providing services to taxonomists for standard genome sequencing and annotation.</title>
        <authorList>
            <consortium name="The Broad Institute Genomics Platform"/>
            <consortium name="The Broad Institute Genome Sequencing Center for Infectious Disease"/>
            <person name="Wu L."/>
            <person name="Ma J."/>
        </authorList>
    </citation>
    <scope>NUCLEOTIDE SEQUENCE [LARGE SCALE GENOMIC DNA]</scope>
    <source>
        <strain evidence="3">JCM 17630</strain>
    </source>
</reference>
<dbReference type="Gene3D" id="3.40.50.300">
    <property type="entry name" value="P-loop containing nucleotide triphosphate hydrolases"/>
    <property type="match status" value="1"/>
</dbReference>
<evidence type="ECO:0000313" key="2">
    <source>
        <dbReference type="EMBL" id="GAA4237609.1"/>
    </source>
</evidence>
<comment type="caution">
    <text evidence="2">The sequence shown here is derived from an EMBL/GenBank/DDBJ whole genome shotgun (WGS) entry which is preliminary data.</text>
</comment>
<gene>
    <name evidence="2" type="ORF">GCM10022291_24860</name>
</gene>
<dbReference type="InterPro" id="IPR027417">
    <property type="entry name" value="P-loop_NTPase"/>
</dbReference>
<protein>
    <recommendedName>
        <fullName evidence="1">Helicase/UvrB N-terminal domain-containing protein</fullName>
    </recommendedName>
</protein>
<dbReference type="RefSeq" id="WP_344788589.1">
    <property type="nucleotide sequence ID" value="NZ_BAABCA010000005.1"/>
</dbReference>
<sequence length="841" mass="98586">MAQLILIFIMNLPNQHFQDYPVEFKKINSEDFPYFEVEEKVNLELNNGYIGDSFIENISIDESNTVVVNCGVGSGKTTAIIRAIKQFYENQEYVIFVASPFLSLVEQYYDDIQRKAEISEGDIYRHESIGEEHIDYTNKRVHIVTINALLGNPGEDSYINSIAKRRYLDGMVNYCESNNKKVIFIYDEIHDSIHNFKEKFVFNLWKWRNVIHKNFVISATYSEASKIVIEYLAELTHDKIKILEAERVRIPEKLSDLYLYYDNARSYSNENGNLISIVDSVIERDLDIDILCFSKKLCKSIISSKEEGVGKLLNDKYGEDINDCTSGLENNSRIDRDYIKGRYNENKCNIGTNFKSGVSIEKENHAFILIFPPITARGDFKSSYGIFSDGINNIIQALARKREKGEIHILLPRPTNFNYDSFPFNESQKEVFKHYFEPIQYQSTRPSLNDIVDRKTIDYIPLDNQNDILSNFYNNELKSNVEASISHINSVRDNRVDKVRLEFPEFKLFQLEDGEKYLANKYKFLGKDLSGYVSYSTAANQFVNCNLVYTNMNPIQNFKVDKLQFCFNKFYENYFDVDWFNSLRKQVTDTYVYHEIRNEIFDNYQVKMYGVDSAYMFVKPYESRVFETQLVAFIQRKLYPSNEEFKGRFKSSNGWVQDSEYTRGDYFRGCISHANRLNQLENLSGEVKPVVEAYLSLDYFRIKLLSSVQTRIIKSVEIKYIDKTPISNFFTREEMEVFESMCSIICENDSFIINEIFEFKRFLNSNETIEKKLNRFYKYLKQDMFELETKKIDGVDRDMILTEYPIYEPSKTLDFISPAIVTLPEENMTKIKVVDGVIKSY</sequence>
<organism evidence="2 3">
    <name type="scientific">Postechiella marina</name>
    <dbReference type="NCBI Taxonomy" id="943941"/>
    <lineage>
        <taxon>Bacteria</taxon>
        <taxon>Pseudomonadati</taxon>
        <taxon>Bacteroidota</taxon>
        <taxon>Flavobacteriia</taxon>
        <taxon>Flavobacteriales</taxon>
        <taxon>Flavobacteriaceae</taxon>
        <taxon>Postechiella</taxon>
    </lineage>
</organism>
<evidence type="ECO:0000313" key="3">
    <source>
        <dbReference type="Proteomes" id="UP001501496"/>
    </source>
</evidence>
<dbReference type="Proteomes" id="UP001501496">
    <property type="component" value="Unassembled WGS sequence"/>
</dbReference>
<feature type="domain" description="Helicase/UvrB N-terminal" evidence="1">
    <location>
        <begin position="54"/>
        <end position="213"/>
    </location>
</feature>
<dbReference type="SUPFAM" id="SSF52540">
    <property type="entry name" value="P-loop containing nucleoside triphosphate hydrolases"/>
    <property type="match status" value="1"/>
</dbReference>
<evidence type="ECO:0000259" key="1">
    <source>
        <dbReference type="Pfam" id="PF04851"/>
    </source>
</evidence>
<proteinExistence type="predicted"/>
<keyword evidence="3" id="KW-1185">Reference proteome</keyword>